<evidence type="ECO:0000313" key="10">
    <source>
        <dbReference type="Proteomes" id="UP001157974"/>
    </source>
</evidence>
<sequence>MVVGFAQGLWLTSCAGRHVAQCSLNRVVGAWPLAVSRRGYGLRMALSSDEDHAAAVEEKKQRALTNPMPVVKLKKGKSKIFYDGNAIVLEGAIDCVLGPESKLVPAAILPLVDHNFSVIGWGVYNPSSKFRFRILHHVIQDGEFDISHQIDMVHTLTSKLKRSMQLRQTLKLPSEETDAFRLTNSEGDSISGLIVDIYRNVAVVESSALWVEVHREQVERALRATLQDDVEIFWRQSKDKLVQEGMSKEELETGPNPSEAKQQMVKENCVEFEVALGAGSQKTGFFCDQRDNRARIAQLAEQKDVLDCFSYTGGFALHAAAHGAKSVTAVESSTAALSVAQRNASRNSVNVDFKEADVFDFLKGAIENGQKWDIVVIDPPKYAPTQKSLERARRKYHGLNKRALSVTRSGGLLLSCSCSRAMTGSGKFEDMIASAAQDAGKRVTFLATFGASPDHPNHPSMPETKYLTATLVAVFDT</sequence>
<dbReference type="PANTHER" id="PTHR42873:SF1">
    <property type="entry name" value="S-ADENOSYLMETHIONINE-DEPENDENT METHYLTRANSFERASE DOMAIN-CONTAINING PROTEIN"/>
    <property type="match status" value="1"/>
</dbReference>
<gene>
    <name evidence="9" type="ORF">NDN08_006186</name>
</gene>
<protein>
    <recommendedName>
        <fullName evidence="11">PUA domain-containing protein</fullName>
    </recommendedName>
</protein>
<dbReference type="InterPro" id="IPR036974">
    <property type="entry name" value="PUA_sf"/>
</dbReference>
<evidence type="ECO:0000259" key="7">
    <source>
        <dbReference type="Pfam" id="PF10672"/>
    </source>
</evidence>
<evidence type="ECO:0000313" key="9">
    <source>
        <dbReference type="EMBL" id="KAJ8902866.1"/>
    </source>
</evidence>
<evidence type="ECO:0000256" key="1">
    <source>
        <dbReference type="ARBA" id="ARBA00004496"/>
    </source>
</evidence>
<dbReference type="EMBL" id="JAMWBK010000008">
    <property type="protein sequence ID" value="KAJ8902866.1"/>
    <property type="molecule type" value="Genomic_DNA"/>
</dbReference>
<dbReference type="GO" id="GO:0008168">
    <property type="term" value="F:methyltransferase activity"/>
    <property type="evidence" value="ECO:0007669"/>
    <property type="project" value="UniProtKB-KW"/>
</dbReference>
<evidence type="ECO:0000256" key="5">
    <source>
        <dbReference type="ARBA" id="ARBA00022691"/>
    </source>
</evidence>
<dbReference type="Gene3D" id="3.40.50.150">
    <property type="entry name" value="Vaccinia Virus protein VP39"/>
    <property type="match status" value="1"/>
</dbReference>
<dbReference type="CDD" id="cd11572">
    <property type="entry name" value="RlmI_M_like"/>
    <property type="match status" value="1"/>
</dbReference>
<keyword evidence="4" id="KW-0808">Transferase</keyword>
<dbReference type="Proteomes" id="UP001157974">
    <property type="component" value="Unassembled WGS sequence"/>
</dbReference>
<comment type="subcellular location">
    <subcellularLocation>
        <location evidence="1">Cytoplasm</location>
    </subcellularLocation>
</comment>
<dbReference type="InterPro" id="IPR015947">
    <property type="entry name" value="PUA-like_sf"/>
</dbReference>
<keyword evidence="3" id="KW-0489">Methyltransferase</keyword>
<dbReference type="Pfam" id="PF10672">
    <property type="entry name" value="Methyltrans_SAM"/>
    <property type="match status" value="1"/>
</dbReference>
<evidence type="ECO:0000259" key="8">
    <source>
        <dbReference type="Pfam" id="PF17785"/>
    </source>
</evidence>
<name>A0AAV8UN37_9RHOD</name>
<comment type="similarity">
    <text evidence="6">Belongs to the methyltransferase superfamily. RlmI family.</text>
</comment>
<dbReference type="GO" id="GO:0003723">
    <property type="term" value="F:RNA binding"/>
    <property type="evidence" value="ECO:0007669"/>
    <property type="project" value="InterPro"/>
</dbReference>
<evidence type="ECO:0008006" key="11">
    <source>
        <dbReference type="Google" id="ProtNLM"/>
    </source>
</evidence>
<dbReference type="SUPFAM" id="SSF53335">
    <property type="entry name" value="S-adenosyl-L-methionine-dependent methyltransferases"/>
    <property type="match status" value="1"/>
</dbReference>
<evidence type="ECO:0000256" key="4">
    <source>
        <dbReference type="ARBA" id="ARBA00022679"/>
    </source>
</evidence>
<keyword evidence="10" id="KW-1185">Reference proteome</keyword>
<dbReference type="CDD" id="cd02440">
    <property type="entry name" value="AdoMet_MTases"/>
    <property type="match status" value="1"/>
</dbReference>
<evidence type="ECO:0000256" key="3">
    <source>
        <dbReference type="ARBA" id="ARBA00022603"/>
    </source>
</evidence>
<dbReference type="InterPro" id="IPR041532">
    <property type="entry name" value="RlmI-like_PUA"/>
</dbReference>
<reference evidence="9 10" key="1">
    <citation type="journal article" date="2023" name="Nat. Commun.">
        <title>Origin of minicircular mitochondrial genomes in red algae.</title>
        <authorList>
            <person name="Lee Y."/>
            <person name="Cho C.H."/>
            <person name="Lee Y.M."/>
            <person name="Park S.I."/>
            <person name="Yang J.H."/>
            <person name="West J.A."/>
            <person name="Bhattacharya D."/>
            <person name="Yoon H.S."/>
        </authorList>
    </citation>
    <scope>NUCLEOTIDE SEQUENCE [LARGE SCALE GENOMIC DNA]</scope>
    <source>
        <strain evidence="9 10">CCMP1338</strain>
        <tissue evidence="9">Whole cell</tissue>
    </source>
</reference>
<proteinExistence type="inferred from homology"/>
<dbReference type="GO" id="GO:0005737">
    <property type="term" value="C:cytoplasm"/>
    <property type="evidence" value="ECO:0007669"/>
    <property type="project" value="UniProtKB-SubCell"/>
</dbReference>
<keyword evidence="2" id="KW-0963">Cytoplasm</keyword>
<dbReference type="Gene3D" id="2.30.130.10">
    <property type="entry name" value="PUA domain"/>
    <property type="match status" value="1"/>
</dbReference>
<dbReference type="AlphaFoldDB" id="A0AAV8UN37"/>
<dbReference type="PANTHER" id="PTHR42873">
    <property type="entry name" value="RIBOSOMAL RNA LARGE SUBUNIT METHYLTRANSFERASE"/>
    <property type="match status" value="1"/>
</dbReference>
<dbReference type="InterPro" id="IPR029063">
    <property type="entry name" value="SAM-dependent_MTases_sf"/>
</dbReference>
<comment type="caution">
    <text evidence="9">The sequence shown here is derived from an EMBL/GenBank/DDBJ whole genome shotgun (WGS) entry which is preliminary data.</text>
</comment>
<evidence type="ECO:0000256" key="6">
    <source>
        <dbReference type="ARBA" id="ARBA00038091"/>
    </source>
</evidence>
<feature type="domain" description="S-adenosylmethionine-dependent methyltransferase" evidence="7">
    <location>
        <begin position="264"/>
        <end position="430"/>
    </location>
</feature>
<accession>A0AAV8UN37</accession>
<dbReference type="InterPro" id="IPR019614">
    <property type="entry name" value="SAM-dep_methyl-trfase"/>
</dbReference>
<feature type="domain" description="RlmI-like PUA" evidence="8">
    <location>
        <begin position="71"/>
        <end position="136"/>
    </location>
</feature>
<organism evidence="9 10">
    <name type="scientific">Rhodosorus marinus</name>
    <dbReference type="NCBI Taxonomy" id="101924"/>
    <lineage>
        <taxon>Eukaryota</taxon>
        <taxon>Rhodophyta</taxon>
        <taxon>Stylonematophyceae</taxon>
        <taxon>Stylonematales</taxon>
        <taxon>Stylonemataceae</taxon>
        <taxon>Rhodosorus</taxon>
    </lineage>
</organism>
<evidence type="ECO:0000256" key="2">
    <source>
        <dbReference type="ARBA" id="ARBA00022490"/>
    </source>
</evidence>
<dbReference type="SUPFAM" id="SSF88697">
    <property type="entry name" value="PUA domain-like"/>
    <property type="match status" value="1"/>
</dbReference>
<keyword evidence="5" id="KW-0949">S-adenosyl-L-methionine</keyword>
<dbReference type="Pfam" id="PF17785">
    <property type="entry name" value="PUA_3"/>
    <property type="match status" value="1"/>
</dbReference>
<dbReference type="GO" id="GO:0032259">
    <property type="term" value="P:methylation"/>
    <property type="evidence" value="ECO:0007669"/>
    <property type="project" value="UniProtKB-KW"/>
</dbReference>
<dbReference type="Gene3D" id="3.30.750.80">
    <property type="entry name" value="RNA methyltransferase domain (HRMD) like"/>
    <property type="match status" value="1"/>
</dbReference>